<feature type="domain" description="Plastocyanin-like" evidence="1">
    <location>
        <begin position="394"/>
        <end position="514"/>
    </location>
</feature>
<comment type="caution">
    <text evidence="3">The sequence shown here is derived from an EMBL/GenBank/DDBJ whole genome shotgun (WGS) entry which is preliminary data.</text>
</comment>
<dbReference type="Pfam" id="PF07732">
    <property type="entry name" value="Cu-oxidase_3"/>
    <property type="match status" value="1"/>
</dbReference>
<dbReference type="EMBL" id="JBHSPH010000002">
    <property type="protein sequence ID" value="MFC5862553.1"/>
    <property type="molecule type" value="Genomic_DNA"/>
</dbReference>
<dbReference type="CDD" id="cd13868">
    <property type="entry name" value="CuRO_2_CotA_like"/>
    <property type="match status" value="1"/>
</dbReference>
<dbReference type="Pfam" id="PF07731">
    <property type="entry name" value="Cu-oxidase_2"/>
    <property type="match status" value="1"/>
</dbReference>
<evidence type="ECO:0000313" key="4">
    <source>
        <dbReference type="Proteomes" id="UP001596091"/>
    </source>
</evidence>
<reference evidence="4" key="1">
    <citation type="journal article" date="2019" name="Int. J. Syst. Evol. Microbiol.">
        <title>The Global Catalogue of Microorganisms (GCM) 10K type strain sequencing project: providing services to taxonomists for standard genome sequencing and annotation.</title>
        <authorList>
            <consortium name="The Broad Institute Genomics Platform"/>
            <consortium name="The Broad Institute Genome Sequencing Center for Infectious Disease"/>
            <person name="Wu L."/>
            <person name="Ma J."/>
        </authorList>
    </citation>
    <scope>NUCLEOTIDE SEQUENCE [LARGE SCALE GENOMIC DNA]</scope>
    <source>
        <strain evidence="4">JCM 4087</strain>
    </source>
</reference>
<dbReference type="PANTHER" id="PTHR48267:SF1">
    <property type="entry name" value="BILIRUBIN OXIDASE"/>
    <property type="match status" value="1"/>
</dbReference>
<feature type="domain" description="Plastocyanin-like" evidence="2">
    <location>
        <begin position="128"/>
        <end position="197"/>
    </location>
</feature>
<name>A0ABW1EGR7_9BACT</name>
<dbReference type="Gene3D" id="2.60.40.420">
    <property type="entry name" value="Cupredoxins - blue copper proteins"/>
    <property type="match status" value="3"/>
</dbReference>
<evidence type="ECO:0000259" key="1">
    <source>
        <dbReference type="Pfam" id="PF07731"/>
    </source>
</evidence>
<evidence type="ECO:0000313" key="3">
    <source>
        <dbReference type="EMBL" id="MFC5862553.1"/>
    </source>
</evidence>
<dbReference type="CDD" id="cd13891">
    <property type="entry name" value="CuRO_3_CotA_like"/>
    <property type="match status" value="1"/>
</dbReference>
<dbReference type="CDD" id="cd13844">
    <property type="entry name" value="CuRO_1_BOD_CotA_like"/>
    <property type="match status" value="1"/>
</dbReference>
<dbReference type="RefSeq" id="WP_263336017.1">
    <property type="nucleotide sequence ID" value="NZ_JAGSYH010000003.1"/>
</dbReference>
<gene>
    <name evidence="3" type="ORF">ACFPT7_09650</name>
</gene>
<organism evidence="3 4">
    <name type="scientific">Acidicapsa dinghuensis</name>
    <dbReference type="NCBI Taxonomy" id="2218256"/>
    <lineage>
        <taxon>Bacteria</taxon>
        <taxon>Pseudomonadati</taxon>
        <taxon>Acidobacteriota</taxon>
        <taxon>Terriglobia</taxon>
        <taxon>Terriglobales</taxon>
        <taxon>Acidobacteriaceae</taxon>
        <taxon>Acidicapsa</taxon>
    </lineage>
</organism>
<protein>
    <submittedName>
        <fullName evidence="3">Multicopper oxidase family protein</fullName>
    </submittedName>
</protein>
<dbReference type="InterPro" id="IPR045087">
    <property type="entry name" value="Cu-oxidase_fam"/>
</dbReference>
<dbReference type="InterPro" id="IPR011707">
    <property type="entry name" value="Cu-oxidase-like_N"/>
</dbReference>
<dbReference type="PANTHER" id="PTHR48267">
    <property type="entry name" value="CUPREDOXIN SUPERFAMILY PROTEIN"/>
    <property type="match status" value="1"/>
</dbReference>
<dbReference type="InterPro" id="IPR008972">
    <property type="entry name" value="Cupredoxin"/>
</dbReference>
<dbReference type="InterPro" id="IPR011706">
    <property type="entry name" value="Cu-oxidase_C"/>
</dbReference>
<dbReference type="SUPFAM" id="SSF49503">
    <property type="entry name" value="Cupredoxins"/>
    <property type="match status" value="3"/>
</dbReference>
<keyword evidence="4" id="KW-1185">Reference proteome</keyword>
<sequence>MTHHLVSEQAKQQSTVRPWLHPERLARYVDPLPKPEPLVAKETRPHPHKPGGQVAYHRIAMRRVDVKVHRDLPPTSIWSYGSTAPGPTIEARKGEPMMIEWVNELPEKHFLPVDHTLCGAGKDLPEVRTAVHVHGARVEADSDGYPEDWSVSGQSKTAFYPMEQDAATLWYHDHAMGIERLNQYAGLFGFFLVRDTEEDALNLPRGKYEIPLAISDRLFYADGGLHYPDSGDPEAPWVSEVYGDVILANGVIWPYLDVEPRLYRIRLLNASNSRTYFFSLSNGHAFHQIGTDQGLLAAPVEMKQLMLAPAERADLLIDFSSLAGTKFVLQDGKLEILQFRVAETANTAKTQASGMPTLLRHIEPIAESSAVRTRSFTLNEYMDPKTRLMLMLLNGQYWHDPVTEKPLLDSVEIWSLINTTQDVHPIHLHLVRFQILDRLPFDVDTFLNNKQLNYLGSAAPPEPNERGWKDTVKAHPETVTRIIVPFQGYAGRYVWHCHLLEHAAREMMRPFEVVSATHKA</sequence>
<dbReference type="Proteomes" id="UP001596091">
    <property type="component" value="Unassembled WGS sequence"/>
</dbReference>
<accession>A0ABW1EGR7</accession>
<evidence type="ECO:0000259" key="2">
    <source>
        <dbReference type="Pfam" id="PF07732"/>
    </source>
</evidence>
<proteinExistence type="predicted"/>